<evidence type="ECO:0000313" key="2">
    <source>
        <dbReference type="Proteomes" id="UP001341840"/>
    </source>
</evidence>
<name>A0ABU6TG32_9FABA</name>
<dbReference type="Proteomes" id="UP001341840">
    <property type="component" value="Unassembled WGS sequence"/>
</dbReference>
<keyword evidence="2" id="KW-1185">Reference proteome</keyword>
<accession>A0ABU6TG32</accession>
<evidence type="ECO:0000313" key="1">
    <source>
        <dbReference type="EMBL" id="MED6147667.1"/>
    </source>
</evidence>
<protein>
    <submittedName>
        <fullName evidence="1">Uncharacterized protein</fullName>
    </submittedName>
</protein>
<comment type="caution">
    <text evidence="1">The sequence shown here is derived from an EMBL/GenBank/DDBJ whole genome shotgun (WGS) entry which is preliminary data.</text>
</comment>
<dbReference type="EMBL" id="JASCZI010090904">
    <property type="protein sequence ID" value="MED6147667.1"/>
    <property type="molecule type" value="Genomic_DNA"/>
</dbReference>
<proteinExistence type="predicted"/>
<reference evidence="1 2" key="1">
    <citation type="journal article" date="2023" name="Plants (Basel)">
        <title>Bridging the Gap: Combining Genomics and Transcriptomics Approaches to Understand Stylosanthes scabra, an Orphan Legume from the Brazilian Caatinga.</title>
        <authorList>
            <person name="Ferreira-Neto J.R.C."/>
            <person name="da Silva M.D."/>
            <person name="Binneck E."/>
            <person name="de Melo N.F."/>
            <person name="da Silva R.H."/>
            <person name="de Melo A.L.T.M."/>
            <person name="Pandolfi V."/>
            <person name="Bustamante F.O."/>
            <person name="Brasileiro-Vidal A.C."/>
            <person name="Benko-Iseppon A.M."/>
        </authorList>
    </citation>
    <scope>NUCLEOTIDE SEQUENCE [LARGE SCALE GENOMIC DNA]</scope>
    <source>
        <tissue evidence="1">Leaves</tissue>
    </source>
</reference>
<sequence length="250" mass="28286">MARVEDYLADVHPRYHDWNFNVYVVRMWEVPSKSNPKVMSHVELILQDSKVGWSSGRVQDVQHEELHCCGERYEVKDNDKRLVVPLCDKRANEVVGDDTEELGHPTTLDNLIEKRALFKIKIKANNYEKDDKVYTVDYVCEDEVLINKYLPEEAGDQPNPNDAAIGSTNSIDSESIVAIPQDDNVNQSSLDLVETPVSGKRSLKRTSSAKDLVDLCGSDIELDGQHSTNNKGRRGARKSRFTIIDDIDNV</sequence>
<organism evidence="1 2">
    <name type="scientific">Stylosanthes scabra</name>
    <dbReference type="NCBI Taxonomy" id="79078"/>
    <lineage>
        <taxon>Eukaryota</taxon>
        <taxon>Viridiplantae</taxon>
        <taxon>Streptophyta</taxon>
        <taxon>Embryophyta</taxon>
        <taxon>Tracheophyta</taxon>
        <taxon>Spermatophyta</taxon>
        <taxon>Magnoliopsida</taxon>
        <taxon>eudicotyledons</taxon>
        <taxon>Gunneridae</taxon>
        <taxon>Pentapetalae</taxon>
        <taxon>rosids</taxon>
        <taxon>fabids</taxon>
        <taxon>Fabales</taxon>
        <taxon>Fabaceae</taxon>
        <taxon>Papilionoideae</taxon>
        <taxon>50 kb inversion clade</taxon>
        <taxon>dalbergioids sensu lato</taxon>
        <taxon>Dalbergieae</taxon>
        <taxon>Pterocarpus clade</taxon>
        <taxon>Stylosanthes</taxon>
    </lineage>
</organism>
<gene>
    <name evidence="1" type="ORF">PIB30_045890</name>
</gene>